<dbReference type="FunFam" id="3.40.640.10:FF:000078">
    <property type="entry name" value="Adenosylmethionine-8-amino-7-oxononanoate aminotransferase"/>
    <property type="match status" value="1"/>
</dbReference>
<feature type="binding site" evidence="11">
    <location>
        <position position="324"/>
    </location>
    <ligand>
        <name>substrate</name>
    </ligand>
</feature>
<organism evidence="12 13">
    <name type="scientific">Sulfoacidibacillus thermotolerans</name>
    <name type="common">Acidibacillus sulfuroxidans</name>
    <dbReference type="NCBI Taxonomy" id="1765684"/>
    <lineage>
        <taxon>Bacteria</taxon>
        <taxon>Bacillati</taxon>
        <taxon>Bacillota</taxon>
        <taxon>Bacilli</taxon>
        <taxon>Bacillales</taxon>
        <taxon>Alicyclobacillaceae</taxon>
        <taxon>Sulfoacidibacillus</taxon>
    </lineage>
</organism>
<feature type="binding site" evidence="11">
    <location>
        <position position="260"/>
    </location>
    <ligand>
        <name>pyridoxal 5'-phosphate</name>
        <dbReference type="ChEBI" id="CHEBI:597326"/>
    </ligand>
</feature>
<dbReference type="PANTHER" id="PTHR42684">
    <property type="entry name" value="ADENOSYLMETHIONINE-8-AMINO-7-OXONONANOATE AMINOTRANSFERASE"/>
    <property type="match status" value="1"/>
</dbReference>
<evidence type="ECO:0000256" key="4">
    <source>
        <dbReference type="ARBA" id="ARBA00022490"/>
    </source>
</evidence>
<comment type="caution">
    <text evidence="12">The sequence shown here is derived from an EMBL/GenBank/DDBJ whole genome shotgun (WGS) entry which is preliminary data.</text>
</comment>
<evidence type="ECO:0000256" key="10">
    <source>
        <dbReference type="ARBA" id="ARBA00060970"/>
    </source>
</evidence>
<dbReference type="Gene3D" id="3.40.640.10">
    <property type="entry name" value="Type I PLP-dependent aspartate aminotransferase-like (Major domain)"/>
    <property type="match status" value="1"/>
</dbReference>
<dbReference type="Gene3D" id="3.90.1150.10">
    <property type="entry name" value="Aspartate Aminotransferase, domain 1"/>
    <property type="match status" value="1"/>
</dbReference>
<dbReference type="PROSITE" id="PS00600">
    <property type="entry name" value="AA_TRANSFER_CLASS_3"/>
    <property type="match status" value="1"/>
</dbReference>
<evidence type="ECO:0000256" key="7">
    <source>
        <dbReference type="ARBA" id="ARBA00022691"/>
    </source>
</evidence>
<keyword evidence="9 11" id="KW-0663">Pyridoxal phosphate</keyword>
<keyword evidence="13" id="KW-1185">Reference proteome</keyword>
<dbReference type="InterPro" id="IPR015424">
    <property type="entry name" value="PyrdxlP-dep_Trfase"/>
</dbReference>
<dbReference type="AlphaFoldDB" id="A0A2U3DC59"/>
<dbReference type="UniPathway" id="UPA00078">
    <property type="reaction ID" value="UER00160"/>
</dbReference>
<evidence type="ECO:0000256" key="1">
    <source>
        <dbReference type="ARBA" id="ARBA00001933"/>
    </source>
</evidence>
<name>A0A2U3DC59_SULT2</name>
<dbReference type="EC" id="2.6.1.62" evidence="11"/>
<dbReference type="InterPro" id="IPR005815">
    <property type="entry name" value="BioA"/>
</dbReference>
<dbReference type="GO" id="GO:0009102">
    <property type="term" value="P:biotin biosynthetic process"/>
    <property type="evidence" value="ECO:0007669"/>
    <property type="project" value="UniProtKB-UniRule"/>
</dbReference>
<evidence type="ECO:0000256" key="3">
    <source>
        <dbReference type="ARBA" id="ARBA00011738"/>
    </source>
</evidence>
<feature type="binding site" evidence="11">
    <location>
        <position position="289"/>
    </location>
    <ligand>
        <name>substrate</name>
    </ligand>
</feature>
<dbReference type="PANTHER" id="PTHR42684:SF17">
    <property type="entry name" value="ADENOSYLMETHIONINE-8-AMINO-7-OXONONANOATE AMINOTRANSFERASE"/>
    <property type="match status" value="1"/>
</dbReference>
<comment type="function">
    <text evidence="11">Catalyzes the transfer of the alpha-amino group from S-adenosyl-L-methionine (SAM) to 7-keto-8-aminopelargonic acid (KAPA) to form 7,8-diaminopelargonic acid (DAPA). It is the only aminotransferase known to utilize SAM as an amino donor.</text>
</comment>
<keyword evidence="8 11" id="KW-0093">Biotin biosynthesis</keyword>
<feature type="binding site" evidence="11">
    <location>
        <begin position="325"/>
        <end position="326"/>
    </location>
    <ligand>
        <name>pyridoxal 5'-phosphate</name>
        <dbReference type="ChEBI" id="CHEBI:597326"/>
    </ligand>
</feature>
<dbReference type="GO" id="GO:0004015">
    <property type="term" value="F:adenosylmethionine-8-amino-7-oxononanoate transaminase activity"/>
    <property type="evidence" value="ECO:0007669"/>
    <property type="project" value="UniProtKB-UniRule"/>
</dbReference>
<dbReference type="InterPro" id="IPR049704">
    <property type="entry name" value="Aminotrans_3_PPA_site"/>
</dbReference>
<dbReference type="OrthoDB" id="9807885at2"/>
<dbReference type="GO" id="GO:0030170">
    <property type="term" value="F:pyridoxal phosphate binding"/>
    <property type="evidence" value="ECO:0007669"/>
    <property type="project" value="UniProtKB-UniRule"/>
</dbReference>
<comment type="pathway">
    <text evidence="11">Cofactor biosynthesis; biotin biosynthesis; 7,8-diaminononanoate from 8-amino-7-oxononanoate (SAM route): step 1/1.</text>
</comment>
<comment type="subcellular location">
    <subcellularLocation>
        <location evidence="2 11">Cytoplasm</location>
    </subcellularLocation>
</comment>
<dbReference type="CDD" id="cd00610">
    <property type="entry name" value="OAT_like"/>
    <property type="match status" value="1"/>
</dbReference>
<dbReference type="InterPro" id="IPR005814">
    <property type="entry name" value="Aminotrans_3"/>
</dbReference>
<feature type="modified residue" description="N6-(pyridoxal phosphate)lysine" evidence="11">
    <location>
        <position position="289"/>
    </location>
</feature>
<keyword evidence="7 11" id="KW-0949">S-adenosyl-L-methionine</keyword>
<evidence type="ECO:0000256" key="8">
    <source>
        <dbReference type="ARBA" id="ARBA00022756"/>
    </source>
</evidence>
<gene>
    <name evidence="11" type="primary">bioA</name>
    <name evidence="12" type="ORF">BM613_01945</name>
</gene>
<dbReference type="PIRSF" id="PIRSF000521">
    <property type="entry name" value="Transaminase_4ab_Lys_Orn"/>
    <property type="match status" value="1"/>
</dbReference>
<evidence type="ECO:0000313" key="13">
    <source>
        <dbReference type="Proteomes" id="UP000245380"/>
    </source>
</evidence>
<evidence type="ECO:0000256" key="2">
    <source>
        <dbReference type="ARBA" id="ARBA00004496"/>
    </source>
</evidence>
<dbReference type="HAMAP" id="MF_00834">
    <property type="entry name" value="BioA"/>
    <property type="match status" value="1"/>
</dbReference>
<keyword evidence="4 11" id="KW-0963">Cytoplasm</keyword>
<dbReference type="EMBL" id="MPDK01000002">
    <property type="protein sequence ID" value="PWI58871.1"/>
    <property type="molecule type" value="Genomic_DNA"/>
</dbReference>
<dbReference type="GO" id="GO:0005737">
    <property type="term" value="C:cytoplasm"/>
    <property type="evidence" value="ECO:0007669"/>
    <property type="project" value="UniProtKB-SubCell"/>
</dbReference>
<comment type="similarity">
    <text evidence="10 11">Belongs to the class-III pyridoxal-phosphate-dependent aminotransferase family. BioA subfamily.</text>
</comment>
<dbReference type="RefSeq" id="WP_109429467.1">
    <property type="nucleotide sequence ID" value="NZ_MPDK01000002.1"/>
</dbReference>
<feature type="binding site" evidence="11">
    <location>
        <position position="154"/>
    </location>
    <ligand>
        <name>substrate</name>
    </ligand>
</feature>
<dbReference type="InterPro" id="IPR015421">
    <property type="entry name" value="PyrdxlP-dep_Trfase_major"/>
</dbReference>
<keyword evidence="6 11" id="KW-0808">Transferase</keyword>
<evidence type="ECO:0000256" key="9">
    <source>
        <dbReference type="ARBA" id="ARBA00022898"/>
    </source>
</evidence>
<proteinExistence type="inferred from homology"/>
<comment type="catalytic activity">
    <reaction evidence="11">
        <text>(8S)-8-amino-7-oxononanoate + S-adenosyl-L-methionine = S-adenosyl-4-methylsulfanyl-2-oxobutanoate + (7R,8S)-7,8-diammoniononanoate</text>
        <dbReference type="Rhea" id="RHEA:16861"/>
        <dbReference type="ChEBI" id="CHEBI:16490"/>
        <dbReference type="ChEBI" id="CHEBI:59789"/>
        <dbReference type="ChEBI" id="CHEBI:149468"/>
        <dbReference type="ChEBI" id="CHEBI:149469"/>
        <dbReference type="EC" id="2.6.1.62"/>
    </reaction>
</comment>
<comment type="subunit">
    <text evidence="3 11">Homodimer.</text>
</comment>
<dbReference type="InterPro" id="IPR015422">
    <property type="entry name" value="PyrdxlP-dep_Trfase_small"/>
</dbReference>
<accession>A0A2U3DC59</accession>
<evidence type="ECO:0000256" key="11">
    <source>
        <dbReference type="HAMAP-Rule" id="MF_00834"/>
    </source>
</evidence>
<keyword evidence="5 11" id="KW-0032">Aminotransferase</keyword>
<dbReference type="Pfam" id="PF00202">
    <property type="entry name" value="Aminotran_3"/>
    <property type="match status" value="1"/>
</dbReference>
<sequence length="463" mass="51847">MKKQQTYSYEELYEKNAKYLWNPFTQMKEYLADQPVIIERGEGRKLIDVQGREYWDGVSSVWLNVHGHRVPELDEAIREQLDKIAHSTLLGMANVPAVLLAEKLVQIAPPGLSKVFFSDSGAEAVEIALKIAFQYWRNLGRPEKDSFLTMKEAYHGDTVGAVSVGAIDMFHKMYAPLLFPSIKVPFPTLYRHPYELADEKQVVQRYLAEMEAVMAAQAHRIAALIVEPVQGAGGMIPMPKGYLKALRELCNQYDILLIVDEVATGFGRTGKMFACEHDGVTPDVMSVAKGITGGYLPIAATLATDRIYDAFYADYEEFKTLYHGHSYTGNQLGCAVALANLELFESRHLVEHVTKSADHLADQLNSLRELKHVGDIRQKGFMIGIELVADRTTKQAYPFAKRMGVKVARRCRELGMLLRPLGDVVVFMPPLASTIEELDSMVKILYQAIAEVTLDDERQSAGV</sequence>
<dbReference type="NCBIfam" id="TIGR00508">
    <property type="entry name" value="bioA"/>
    <property type="match status" value="1"/>
</dbReference>
<evidence type="ECO:0000313" key="12">
    <source>
        <dbReference type="EMBL" id="PWI58871.1"/>
    </source>
</evidence>
<dbReference type="SUPFAM" id="SSF53383">
    <property type="entry name" value="PLP-dependent transferases"/>
    <property type="match status" value="1"/>
</dbReference>
<dbReference type="Proteomes" id="UP000245380">
    <property type="component" value="Unassembled WGS sequence"/>
</dbReference>
<evidence type="ECO:0000256" key="5">
    <source>
        <dbReference type="ARBA" id="ARBA00022576"/>
    </source>
</evidence>
<reference evidence="12 13" key="1">
    <citation type="submission" date="2016-11" db="EMBL/GenBank/DDBJ databases">
        <title>Comparative genomics of Acidibacillus ferroxidans species.</title>
        <authorList>
            <person name="Oliveira G."/>
            <person name="Nunes G."/>
            <person name="Oliveira R."/>
            <person name="Araujo F."/>
            <person name="Salim A."/>
            <person name="Scholte L."/>
            <person name="Morais D."/>
            <person name="Nancucheo I."/>
            <person name="Johnson D.B."/>
            <person name="Grail B."/>
            <person name="Bittencourt J."/>
            <person name="Valadares R."/>
        </authorList>
    </citation>
    <scope>NUCLEOTIDE SEQUENCE [LARGE SCALE GENOMIC DNA]</scope>
    <source>
        <strain evidence="12 13">Y002</strain>
    </source>
</reference>
<evidence type="ECO:0000256" key="6">
    <source>
        <dbReference type="ARBA" id="ARBA00022679"/>
    </source>
</evidence>
<comment type="cofactor">
    <cofactor evidence="1 11">
        <name>pyridoxal 5'-phosphate</name>
        <dbReference type="ChEBI" id="CHEBI:597326"/>
    </cofactor>
</comment>
<feature type="binding site" evidence="11">
    <location>
        <begin position="121"/>
        <end position="122"/>
    </location>
    <ligand>
        <name>pyridoxal 5'-phosphate</name>
        <dbReference type="ChEBI" id="CHEBI:597326"/>
    </ligand>
</feature>
<comment type="caution">
    <text evidence="11">Lacks conserved residue(s) required for the propagation of feature annotation.</text>
</comment>
<feature type="site" description="Participates in the substrate recognition with KAPA and in a stacking interaction with the adenine ring of SAM" evidence="11">
    <location>
        <position position="24"/>
    </location>
</feature>
<protein>
    <recommendedName>
        <fullName evidence="11">Adenosylmethionine-8-amino-7-oxononanoate aminotransferase</fullName>
        <ecNumber evidence="11">2.6.1.62</ecNumber>
    </recommendedName>
    <alternativeName>
        <fullName evidence="11">7,8-diamino-pelargonic acid aminotransferase</fullName>
        <shortName evidence="11">DAPA AT</shortName>
        <shortName evidence="11">DAPA aminotransferase</shortName>
    </alternativeName>
    <alternativeName>
        <fullName evidence="11">7,8-diaminononanoate synthase</fullName>
        <shortName evidence="11">DANS</shortName>
    </alternativeName>
    <alternativeName>
        <fullName evidence="11">Diaminopelargonic acid synthase</fullName>
    </alternativeName>
</protein>
<feature type="binding site" evidence="11">
    <location>
        <position position="419"/>
    </location>
    <ligand>
        <name>substrate</name>
    </ligand>
</feature>